<feature type="chain" id="PRO_5040349182" evidence="1">
    <location>
        <begin position="21"/>
        <end position="380"/>
    </location>
</feature>
<proteinExistence type="predicted"/>
<name>A0A9N9S0U7_9DIPT</name>
<reference evidence="2" key="1">
    <citation type="submission" date="2022-01" db="EMBL/GenBank/DDBJ databases">
        <authorList>
            <person name="King R."/>
        </authorList>
    </citation>
    <scope>NUCLEOTIDE SEQUENCE</scope>
</reference>
<keyword evidence="3" id="KW-1185">Reference proteome</keyword>
<dbReference type="AlphaFoldDB" id="A0A9N9S0U7"/>
<dbReference type="OrthoDB" id="10663674at2759"/>
<gene>
    <name evidence="2" type="ORF">CHIRRI_LOCUS11968</name>
</gene>
<reference evidence="2" key="2">
    <citation type="submission" date="2022-10" db="EMBL/GenBank/DDBJ databases">
        <authorList>
            <consortium name="ENA_rothamsted_submissions"/>
            <consortium name="culmorum"/>
            <person name="King R."/>
        </authorList>
    </citation>
    <scope>NUCLEOTIDE SEQUENCE</scope>
</reference>
<protein>
    <submittedName>
        <fullName evidence="2">Uncharacterized protein</fullName>
    </submittedName>
</protein>
<dbReference type="EMBL" id="OU895879">
    <property type="protein sequence ID" value="CAG9809139.1"/>
    <property type="molecule type" value="Genomic_DNA"/>
</dbReference>
<feature type="signal peptide" evidence="1">
    <location>
        <begin position="1"/>
        <end position="20"/>
    </location>
</feature>
<keyword evidence="1" id="KW-0732">Signal</keyword>
<dbReference type="Proteomes" id="UP001153620">
    <property type="component" value="Chromosome 3"/>
</dbReference>
<evidence type="ECO:0000313" key="3">
    <source>
        <dbReference type="Proteomes" id="UP001153620"/>
    </source>
</evidence>
<sequence length="380" mass="43284">MKIFAQVLFILIILNVLCDGNKRPKRTLGTLLRFFGYKVIPIDDVEFVTESIPESTRNPKALRINTQRPSIKVEVEETTMKSRKTTTTQSIPKFNPLLPDIINSMFQINLTTMRSPLNVRNSTKKTTLKPNKVKGTEFLIRPMEMPNVMLQKLTDPMMQSPPEMPQVLDMMQPPAMQMSSQGMQMNIQGMQMNQQGMPIQSMNMQGMPMQMNSQEMAINQQGMPMQMNSQDMSDMMQPQMLSGLMESTTLASINASDSMMPSMDSPPTQSMSSQPMNAVQNPEIQAQNFQSLPGFPQQLQNFGNFEMVKSRELPSQQFPSQYIVGNSISVSDFVNTHQHLPFQTHFHTQFSTPHASHFTIARSGKELKFNNYNYPLTYYH</sequence>
<evidence type="ECO:0000256" key="1">
    <source>
        <dbReference type="SAM" id="SignalP"/>
    </source>
</evidence>
<organism evidence="2 3">
    <name type="scientific">Chironomus riparius</name>
    <dbReference type="NCBI Taxonomy" id="315576"/>
    <lineage>
        <taxon>Eukaryota</taxon>
        <taxon>Metazoa</taxon>
        <taxon>Ecdysozoa</taxon>
        <taxon>Arthropoda</taxon>
        <taxon>Hexapoda</taxon>
        <taxon>Insecta</taxon>
        <taxon>Pterygota</taxon>
        <taxon>Neoptera</taxon>
        <taxon>Endopterygota</taxon>
        <taxon>Diptera</taxon>
        <taxon>Nematocera</taxon>
        <taxon>Chironomoidea</taxon>
        <taxon>Chironomidae</taxon>
        <taxon>Chironominae</taxon>
        <taxon>Chironomus</taxon>
    </lineage>
</organism>
<accession>A0A9N9S0U7</accession>
<evidence type="ECO:0000313" key="2">
    <source>
        <dbReference type="EMBL" id="CAG9809139.1"/>
    </source>
</evidence>